<accession>A0ABY8QAX4</accession>
<gene>
    <name evidence="3" type="ORF">QF092_08565</name>
</gene>
<dbReference type="RefSeq" id="WP_281469408.1">
    <property type="nucleotide sequence ID" value="NZ_CP124535.1"/>
</dbReference>
<keyword evidence="1" id="KW-1133">Transmembrane helix</keyword>
<dbReference type="InterPro" id="IPR012495">
    <property type="entry name" value="TadE-like_dom"/>
</dbReference>
<dbReference type="Pfam" id="PF07811">
    <property type="entry name" value="TadE"/>
    <property type="match status" value="1"/>
</dbReference>
<dbReference type="Proteomes" id="UP001230978">
    <property type="component" value="Chromosome"/>
</dbReference>
<feature type="domain" description="TadE-like" evidence="2">
    <location>
        <begin position="16"/>
        <end position="57"/>
    </location>
</feature>
<keyword evidence="1" id="KW-0812">Transmembrane</keyword>
<organism evidence="3 4">
    <name type="scientific">Fuscovulum ytuae</name>
    <dbReference type="NCBI Taxonomy" id="3042299"/>
    <lineage>
        <taxon>Bacteria</taxon>
        <taxon>Pseudomonadati</taxon>
        <taxon>Pseudomonadota</taxon>
        <taxon>Alphaproteobacteria</taxon>
        <taxon>Rhodobacterales</taxon>
        <taxon>Paracoccaceae</taxon>
        <taxon>Fuscovulum</taxon>
    </lineage>
</organism>
<sequence length="177" mass="20013">MSIKQLLRRFRRDEDGNATIEFVILMPLVFTIFAAALESGLMMVRWTSIDRASDMVIRSLRLGQYTNPDAIFLRREICDRTFMIENCFENTVVDIRRINRTTFVMPDFNAPCVTRTDTVIQPVTQIVPGQQNDLMLIRVCVTVDALFAGSTFAVPITYDAQGGYAISVASVYVNEPS</sequence>
<keyword evidence="4" id="KW-1185">Reference proteome</keyword>
<reference evidence="3 4" key="1">
    <citation type="submission" date="2023-04" db="EMBL/GenBank/DDBJ databases">
        <title>YMD61, complete Genome.</title>
        <authorList>
            <person name="Zhang J."/>
        </authorList>
    </citation>
    <scope>NUCLEOTIDE SEQUENCE [LARGE SCALE GENOMIC DNA]</scope>
    <source>
        <strain evidence="3 4">YMD61</strain>
    </source>
</reference>
<name>A0ABY8QAX4_9RHOB</name>
<dbReference type="EMBL" id="CP124535">
    <property type="protein sequence ID" value="WGV17812.1"/>
    <property type="molecule type" value="Genomic_DNA"/>
</dbReference>
<evidence type="ECO:0000256" key="1">
    <source>
        <dbReference type="SAM" id="Phobius"/>
    </source>
</evidence>
<keyword evidence="1" id="KW-0472">Membrane</keyword>
<protein>
    <submittedName>
        <fullName evidence="3">TadE/TadG family type IV pilus assembly protein</fullName>
    </submittedName>
</protein>
<evidence type="ECO:0000259" key="2">
    <source>
        <dbReference type="Pfam" id="PF07811"/>
    </source>
</evidence>
<evidence type="ECO:0000313" key="4">
    <source>
        <dbReference type="Proteomes" id="UP001230978"/>
    </source>
</evidence>
<proteinExistence type="predicted"/>
<feature type="transmembrane region" description="Helical" evidence="1">
    <location>
        <begin position="20"/>
        <end position="44"/>
    </location>
</feature>
<evidence type="ECO:0000313" key="3">
    <source>
        <dbReference type="EMBL" id="WGV17812.1"/>
    </source>
</evidence>